<dbReference type="AlphaFoldDB" id="A0A841Z6V9"/>
<reference evidence="2 3" key="1">
    <citation type="submission" date="2020-03" db="EMBL/GenBank/DDBJ databases">
        <title>Soil Listeria distribution.</title>
        <authorList>
            <person name="Liao J."/>
            <person name="Wiedmann M."/>
        </authorList>
    </citation>
    <scope>NUCLEOTIDE SEQUENCE [LARGE SCALE GENOMIC DNA]</scope>
    <source>
        <strain evidence="2 3">FSL L7-1523</strain>
    </source>
</reference>
<dbReference type="Proteomes" id="UP000564536">
    <property type="component" value="Unassembled WGS sequence"/>
</dbReference>
<dbReference type="EMBL" id="JAARRL010000014">
    <property type="protein sequence ID" value="MBC1500948.1"/>
    <property type="molecule type" value="Genomic_DNA"/>
</dbReference>
<evidence type="ECO:0000259" key="1">
    <source>
        <dbReference type="Pfam" id="PF20622"/>
    </source>
</evidence>
<dbReference type="Pfam" id="PF20622">
    <property type="entry name" value="Big_15"/>
    <property type="match status" value="3"/>
</dbReference>
<dbReference type="SMART" id="SM00710">
    <property type="entry name" value="PbH1"/>
    <property type="match status" value="6"/>
</dbReference>
<dbReference type="InterPro" id="IPR046746">
    <property type="entry name" value="Big_15"/>
</dbReference>
<evidence type="ECO:0000313" key="3">
    <source>
        <dbReference type="Proteomes" id="UP000564536"/>
    </source>
</evidence>
<protein>
    <submittedName>
        <fullName evidence="2">Right-handed parallel beta-helix repeat-containing protein</fullName>
    </submittedName>
</protein>
<organism evidence="2 3">
    <name type="scientific">Listeria weihenstephanensis</name>
    <dbReference type="NCBI Taxonomy" id="1006155"/>
    <lineage>
        <taxon>Bacteria</taxon>
        <taxon>Bacillati</taxon>
        <taxon>Bacillota</taxon>
        <taxon>Bacilli</taxon>
        <taxon>Bacillales</taxon>
        <taxon>Listeriaceae</taxon>
        <taxon>Listeria</taxon>
    </lineage>
</organism>
<name>A0A841Z6V9_9LIST</name>
<sequence length="1247" mass="138116">MAIKEMIELINRDNYVEGYATDNQQLWNTRIQALEATGEDILIEVLPGTYFVKGSLRLISKATIQTTMDSKLNPTKEKAIFIFGLGTDGEAGFSNLPTSENPNYLHDVCIQDVRFEFMIKAGNEGISLTLDYTKLNFLASPSLLTITGPYVGNYTPYKGMRNISIRNVEVDGKSVGKNGFNFGGIENLRVIDCDIKNIGYLSGISLEFCHDVILEGNQTTNTGRAGIQIYRGNEKVSVINNKVTDWMQRYGVYHYYSVNDPKNSTEMFDGGIDSYGPNNTELVITGNHVTAGWDEVERVNNAVPKENPCNPNIIALHGNTAVNPVDVNTRKNRPLPTTPHTLYLPYRLSGASNVRLQGNTAKVRSVHIFGFLFAAQREVSKNPTEKAIGEVSDVVVTENTLELEGEIRLPLRTITVKKRNNVERNDDGTNVTHTRGIGLEILDNDFHMKGIINGSGQTGVVSSFTTKPRFMTIRLGEENGRTVMSEEVVLHNNRIYHQPLEGYYPEKWAQPDLLLVASPENIGDTVIKHVAVNNNRLTTHKKETAFETVLNERIEVLHKSLFVEKVVYDDVTPSQDYQSQCFLPICTVELHKGNVKIDEATVNSQGTFLFSNIATKLVERTATYSFIGKDIRGNQVEQVAITFLSDVSITTDTDYTVHDTQITGTYGAEIYAIKLQTAGMTKNATLDGTGRYAISVEDMMISPGDILELIAIDRQGVERYRLSVRVLEAPLDYTLTGSDYTLGTDQITGTFGRDIRVVSAVIRDIQVPVTITGINTFQITGLAAKNIRWEDTFILRGKGVDDEICQEIEIRYLDYGMTVVPYVISYPERALTGTHGHSIAGVSLWIDGKEMLDIPMDGNGNYTLKDTTILLTSVSKEVEIVGRNEWGQEASRIPVIMSSLFQVTAQDYTIGETATFAGTYSDSVFKVRLWVNGEVVEQAATDGNGNYTFAKASTYIKTVNDVVEIVGVNKVYQERVRLLVRVNAPKDYSLTTTSFVINQSKILTGTFGKDIQGVRLCVNGVNKTSATLSTDGSYRFENAAQHITNATLKVEVQGVDGAFVERKRIPVAVTVWKDYDLKVEAYPVEYPQLLGTYGKDIVTVQLWVNGVNKGQATNIANQVGKYSFMEMRKYGIATASKVEVRGLDATKKVQVITPVVVKPALQATLTAPANYKLGTKEIAGACGKDIAYVRFSVNAVVKQQATIDRVTNKYKVTYANNFISATTNKVEIIGLDKAYVEMRRVSIPVIK</sequence>
<accession>A0A841Z6V9</accession>
<dbReference type="Gene3D" id="2.160.20.10">
    <property type="entry name" value="Single-stranded right-handed beta-helix, Pectin lyase-like"/>
    <property type="match status" value="1"/>
</dbReference>
<dbReference type="InterPro" id="IPR011050">
    <property type="entry name" value="Pectin_lyase_fold/virulence"/>
</dbReference>
<dbReference type="InterPro" id="IPR012334">
    <property type="entry name" value="Pectin_lyas_fold"/>
</dbReference>
<evidence type="ECO:0000313" key="2">
    <source>
        <dbReference type="EMBL" id="MBC1500948.1"/>
    </source>
</evidence>
<feature type="domain" description="Bacterial Ig" evidence="1">
    <location>
        <begin position="1167"/>
        <end position="1245"/>
    </location>
</feature>
<dbReference type="InterPro" id="IPR006626">
    <property type="entry name" value="PbH1"/>
</dbReference>
<proteinExistence type="predicted"/>
<dbReference type="SUPFAM" id="SSF51126">
    <property type="entry name" value="Pectin lyase-like"/>
    <property type="match status" value="1"/>
</dbReference>
<dbReference type="RefSeq" id="WP_185426155.1">
    <property type="nucleotide sequence ID" value="NZ_JAARRL010000014.1"/>
</dbReference>
<feature type="domain" description="Bacterial Ig" evidence="1">
    <location>
        <begin position="902"/>
        <end position="971"/>
    </location>
</feature>
<feature type="domain" description="Bacterial Ig" evidence="1">
    <location>
        <begin position="990"/>
        <end position="1058"/>
    </location>
</feature>
<comment type="caution">
    <text evidence="2">The sequence shown here is derived from an EMBL/GenBank/DDBJ whole genome shotgun (WGS) entry which is preliminary data.</text>
</comment>
<gene>
    <name evidence="2" type="ORF">HB943_10040</name>
</gene>